<dbReference type="InterPro" id="IPR042185">
    <property type="entry name" value="Serpin_sf_2"/>
</dbReference>
<evidence type="ECO:0000256" key="3">
    <source>
        <dbReference type="RuleBase" id="RU000411"/>
    </source>
</evidence>
<evidence type="ECO:0000313" key="7">
    <source>
        <dbReference type="Proteomes" id="UP000095300"/>
    </source>
</evidence>
<dbReference type="SMART" id="SM00093">
    <property type="entry name" value="SERPIN"/>
    <property type="match status" value="1"/>
</dbReference>
<dbReference type="InterPro" id="IPR042178">
    <property type="entry name" value="Serpin_sf_1"/>
</dbReference>
<dbReference type="CDD" id="cd19954">
    <property type="entry name" value="serpin42Dd-like_insects"/>
    <property type="match status" value="1"/>
</dbReference>
<name>A0A1I8NWE1_STOCA</name>
<dbReference type="Gene3D" id="2.30.39.10">
    <property type="entry name" value="Alpha-1-antitrypsin, domain 1"/>
    <property type="match status" value="1"/>
</dbReference>
<dbReference type="InterPro" id="IPR036186">
    <property type="entry name" value="Serpin_sf"/>
</dbReference>
<keyword evidence="7" id="KW-1185">Reference proteome</keyword>
<reference evidence="6" key="1">
    <citation type="submission" date="2020-05" db="UniProtKB">
        <authorList>
            <consortium name="EnsemblMetazoa"/>
        </authorList>
    </citation>
    <scope>IDENTIFICATION</scope>
    <source>
        <strain evidence="6">USDA</strain>
    </source>
</reference>
<gene>
    <name evidence="6" type="primary">106085255</name>
</gene>
<dbReference type="STRING" id="35570.A0A1I8NWE1"/>
<evidence type="ECO:0000256" key="4">
    <source>
        <dbReference type="SAM" id="SignalP"/>
    </source>
</evidence>
<feature type="chain" id="PRO_5009325600" description="Serpin domain-containing protein" evidence="4">
    <location>
        <begin position="20"/>
        <end position="388"/>
    </location>
</feature>
<accession>A0A1I8NWE1</accession>
<organism evidence="6 7">
    <name type="scientific">Stomoxys calcitrans</name>
    <name type="common">Stable fly</name>
    <name type="synonym">Conops calcitrans</name>
    <dbReference type="NCBI Taxonomy" id="35570"/>
    <lineage>
        <taxon>Eukaryota</taxon>
        <taxon>Metazoa</taxon>
        <taxon>Ecdysozoa</taxon>
        <taxon>Arthropoda</taxon>
        <taxon>Hexapoda</taxon>
        <taxon>Insecta</taxon>
        <taxon>Pterygota</taxon>
        <taxon>Neoptera</taxon>
        <taxon>Endopterygota</taxon>
        <taxon>Diptera</taxon>
        <taxon>Brachycera</taxon>
        <taxon>Muscomorpha</taxon>
        <taxon>Muscoidea</taxon>
        <taxon>Muscidae</taxon>
        <taxon>Stomoxys</taxon>
    </lineage>
</organism>
<dbReference type="KEGG" id="scac:106085255"/>
<dbReference type="VEuPathDB" id="VectorBase:SCAU002599"/>
<dbReference type="PANTHER" id="PTHR11461">
    <property type="entry name" value="SERINE PROTEASE INHIBITOR, SERPIN"/>
    <property type="match status" value="1"/>
</dbReference>
<feature type="signal peptide" evidence="4">
    <location>
        <begin position="1"/>
        <end position="19"/>
    </location>
</feature>
<keyword evidence="2" id="KW-0722">Serine protease inhibitor</keyword>
<evidence type="ECO:0000256" key="1">
    <source>
        <dbReference type="ARBA" id="ARBA00022690"/>
    </source>
</evidence>
<evidence type="ECO:0000259" key="5">
    <source>
        <dbReference type="SMART" id="SM00093"/>
    </source>
</evidence>
<dbReference type="AlphaFoldDB" id="A0A1I8NWE1"/>
<dbReference type="InterPro" id="IPR023796">
    <property type="entry name" value="Serpin_dom"/>
</dbReference>
<dbReference type="SUPFAM" id="SSF56574">
    <property type="entry name" value="Serpins"/>
    <property type="match status" value="1"/>
</dbReference>
<dbReference type="OrthoDB" id="671595at2759"/>
<dbReference type="PANTHER" id="PTHR11461:SF372">
    <property type="entry name" value="ACCESSORY GLAND PROTEIN ACP76A-RELATED"/>
    <property type="match status" value="1"/>
</dbReference>
<evidence type="ECO:0000256" key="2">
    <source>
        <dbReference type="ARBA" id="ARBA00022900"/>
    </source>
</evidence>
<dbReference type="EnsemblMetazoa" id="SCAU002599-RA">
    <property type="protein sequence ID" value="SCAU002599-PA"/>
    <property type="gene ID" value="SCAU002599"/>
</dbReference>
<sequence>MNRFIKLMVLCVAFALSGGNTVKERNLFATELFQTVVSQNQNENVIISPVAVQTALGLLYYAAAGNTAEELQKSLHATAHESKGGLAHGYHKLLHSFIKKKTILEIANKIYANRKFEISPEFRKIAQDYFDSDAEVLDFSNETYAVDIINHWMEKKSNGKIDRVVDSIEPDVNVALINAIYFKAKWARPFMDDETTDRAFWLNNHESIKVPTMFADNWYYYADYPHLDAKAIELFFENMDLTMWFILPNKRDGLYELEQKLNGIDFKDLERLWEWKSVSVYLPKFGFEFDTDLRPSLQKLGINTMFSNAADFSSMFHNRAGSMRISKVQHKAFIDVNEIGCEAAAASVAVGVQMSLPLDPKTFVADHPFAFIIRDKTAVYFAGHIVKF</sequence>
<dbReference type="GO" id="GO:0005615">
    <property type="term" value="C:extracellular space"/>
    <property type="evidence" value="ECO:0007669"/>
    <property type="project" value="InterPro"/>
</dbReference>
<feature type="domain" description="Serpin" evidence="5">
    <location>
        <begin position="30"/>
        <end position="388"/>
    </location>
</feature>
<dbReference type="Pfam" id="PF00079">
    <property type="entry name" value="Serpin"/>
    <property type="match status" value="1"/>
</dbReference>
<dbReference type="InterPro" id="IPR000215">
    <property type="entry name" value="Serpin_fam"/>
</dbReference>
<dbReference type="GO" id="GO:0004867">
    <property type="term" value="F:serine-type endopeptidase inhibitor activity"/>
    <property type="evidence" value="ECO:0007669"/>
    <property type="project" value="UniProtKB-KW"/>
</dbReference>
<keyword evidence="4" id="KW-0732">Signal</keyword>
<dbReference type="Gene3D" id="3.30.497.10">
    <property type="entry name" value="Antithrombin, subunit I, domain 2"/>
    <property type="match status" value="1"/>
</dbReference>
<proteinExistence type="inferred from homology"/>
<dbReference type="Proteomes" id="UP000095300">
    <property type="component" value="Unassembled WGS sequence"/>
</dbReference>
<comment type="similarity">
    <text evidence="3">Belongs to the serpin family.</text>
</comment>
<protein>
    <recommendedName>
        <fullName evidence="5">Serpin domain-containing protein</fullName>
    </recommendedName>
</protein>
<evidence type="ECO:0000313" key="6">
    <source>
        <dbReference type="EnsemblMetazoa" id="SCAU002599-PA"/>
    </source>
</evidence>
<keyword evidence="1" id="KW-0646">Protease inhibitor</keyword>